<proteinExistence type="inferred from homology"/>
<evidence type="ECO:0000256" key="15">
    <source>
        <dbReference type="ARBA" id="ARBA00032605"/>
    </source>
</evidence>
<keyword evidence="9" id="KW-0808">Transferase</keyword>
<comment type="pathway">
    <text evidence="3">Cofactor biosynthesis; adenosylcobalamin biosynthesis; adenosylcobalamin from cob(II)yrinate a,c-diamide: step 7/7.</text>
</comment>
<evidence type="ECO:0000256" key="10">
    <source>
        <dbReference type="ARBA" id="ARBA00022692"/>
    </source>
</evidence>
<evidence type="ECO:0000256" key="1">
    <source>
        <dbReference type="ARBA" id="ARBA00001946"/>
    </source>
</evidence>
<dbReference type="AlphaFoldDB" id="A0A484ZN00"/>
<dbReference type="GO" id="GO:0009236">
    <property type="term" value="P:cobalamin biosynthetic process"/>
    <property type="evidence" value="ECO:0007669"/>
    <property type="project" value="UniProtKB-UniPathway"/>
</dbReference>
<evidence type="ECO:0000256" key="6">
    <source>
        <dbReference type="ARBA" id="ARBA00015850"/>
    </source>
</evidence>
<dbReference type="GO" id="GO:0008818">
    <property type="term" value="F:cobalamin 5'-phosphate synthase activity"/>
    <property type="evidence" value="ECO:0007669"/>
    <property type="project" value="InterPro"/>
</dbReference>
<dbReference type="Pfam" id="PF02654">
    <property type="entry name" value="CobS"/>
    <property type="match status" value="1"/>
</dbReference>
<evidence type="ECO:0000256" key="8">
    <source>
        <dbReference type="ARBA" id="ARBA00022573"/>
    </source>
</evidence>
<comment type="catalytic activity">
    <reaction evidence="17">
        <text>alpha-ribazole + adenosylcob(III)inamide-GDP = adenosylcob(III)alamin + GMP + H(+)</text>
        <dbReference type="Rhea" id="RHEA:16049"/>
        <dbReference type="ChEBI" id="CHEBI:10329"/>
        <dbReference type="ChEBI" id="CHEBI:15378"/>
        <dbReference type="ChEBI" id="CHEBI:18408"/>
        <dbReference type="ChEBI" id="CHEBI:58115"/>
        <dbReference type="ChEBI" id="CHEBI:60487"/>
        <dbReference type="EC" id="2.7.8.26"/>
    </reaction>
</comment>
<name>A0A484ZN00_9GAMM</name>
<evidence type="ECO:0000256" key="14">
    <source>
        <dbReference type="ARBA" id="ARBA00025228"/>
    </source>
</evidence>
<comment type="subcellular location">
    <subcellularLocation>
        <location evidence="2">Cell membrane</location>
        <topology evidence="2">Multi-pass membrane protein</topology>
    </subcellularLocation>
</comment>
<sequence length="63" mass="6735">MWWGNLLAAACAVLTMAAITGGFHLDGLADTADGIFSSRPRARMLEIMRDSRIGTPRNAGTDI</sequence>
<feature type="chain" id="PRO_5019776908" description="Adenosylcobinamide-GDP ribazoletransferase" evidence="19">
    <location>
        <begin position="18"/>
        <end position="63"/>
    </location>
</feature>
<evidence type="ECO:0000256" key="17">
    <source>
        <dbReference type="ARBA" id="ARBA00048623"/>
    </source>
</evidence>
<dbReference type="EMBL" id="CAADJA010000002">
    <property type="protein sequence ID" value="VFS49605.1"/>
    <property type="molecule type" value="Genomic_DNA"/>
</dbReference>
<reference evidence="20 21" key="1">
    <citation type="submission" date="2019-03" db="EMBL/GenBank/DDBJ databases">
        <authorList>
            <consortium name="Pathogen Informatics"/>
        </authorList>
    </citation>
    <scope>NUCLEOTIDE SEQUENCE [LARGE SCALE GENOMIC DNA]</scope>
    <source>
        <strain evidence="20 21">NCTC12282</strain>
    </source>
</reference>
<evidence type="ECO:0000313" key="21">
    <source>
        <dbReference type="Proteomes" id="UP000373449"/>
    </source>
</evidence>
<dbReference type="GO" id="GO:0005886">
    <property type="term" value="C:plasma membrane"/>
    <property type="evidence" value="ECO:0007669"/>
    <property type="project" value="UniProtKB-SubCell"/>
</dbReference>
<comment type="cofactor">
    <cofactor evidence="1">
        <name>Mg(2+)</name>
        <dbReference type="ChEBI" id="CHEBI:18420"/>
    </cofactor>
</comment>
<evidence type="ECO:0000256" key="7">
    <source>
        <dbReference type="ARBA" id="ARBA00022475"/>
    </source>
</evidence>
<accession>A0A484ZN00</accession>
<dbReference type="Proteomes" id="UP000373449">
    <property type="component" value="Unassembled WGS sequence"/>
</dbReference>
<dbReference type="PANTHER" id="PTHR34148">
    <property type="entry name" value="ADENOSYLCOBINAMIDE-GDP RIBAZOLETRANSFERASE"/>
    <property type="match status" value="1"/>
</dbReference>
<evidence type="ECO:0000256" key="3">
    <source>
        <dbReference type="ARBA" id="ARBA00004663"/>
    </source>
</evidence>
<comment type="similarity">
    <text evidence="4">Belongs to the CobS family.</text>
</comment>
<evidence type="ECO:0000256" key="5">
    <source>
        <dbReference type="ARBA" id="ARBA00013200"/>
    </source>
</evidence>
<comment type="catalytic activity">
    <reaction evidence="18">
        <text>alpha-ribazole 5'-phosphate + adenosylcob(III)inamide-GDP = adenosylcob(III)alamin 5'-phosphate + GMP + H(+)</text>
        <dbReference type="Rhea" id="RHEA:23560"/>
        <dbReference type="ChEBI" id="CHEBI:15378"/>
        <dbReference type="ChEBI" id="CHEBI:57918"/>
        <dbReference type="ChEBI" id="CHEBI:58115"/>
        <dbReference type="ChEBI" id="CHEBI:60487"/>
        <dbReference type="ChEBI" id="CHEBI:60493"/>
        <dbReference type="EC" id="2.7.8.26"/>
    </reaction>
</comment>
<dbReference type="PANTHER" id="PTHR34148:SF1">
    <property type="entry name" value="ADENOSYLCOBINAMIDE-GDP RIBAZOLETRANSFERASE"/>
    <property type="match status" value="1"/>
</dbReference>
<protein>
    <recommendedName>
        <fullName evidence="6">Adenosylcobinamide-GDP ribazoletransferase</fullName>
        <ecNumber evidence="5">2.7.8.26</ecNumber>
    </recommendedName>
    <alternativeName>
        <fullName evidence="16">Cobalamin synthase</fullName>
    </alternativeName>
    <alternativeName>
        <fullName evidence="15">Cobalamin-5'-phosphate synthase</fullName>
    </alternativeName>
</protein>
<feature type="signal peptide" evidence="19">
    <location>
        <begin position="1"/>
        <end position="17"/>
    </location>
</feature>
<dbReference type="InterPro" id="IPR003805">
    <property type="entry name" value="CobS"/>
</dbReference>
<keyword evidence="12" id="KW-1133">Transmembrane helix</keyword>
<organism evidence="20 21">
    <name type="scientific">Budvicia aquatica</name>
    <dbReference type="NCBI Taxonomy" id="82979"/>
    <lineage>
        <taxon>Bacteria</taxon>
        <taxon>Pseudomonadati</taxon>
        <taxon>Pseudomonadota</taxon>
        <taxon>Gammaproteobacteria</taxon>
        <taxon>Enterobacterales</taxon>
        <taxon>Budviciaceae</taxon>
        <taxon>Budvicia</taxon>
    </lineage>
</organism>
<keyword evidence="19" id="KW-0732">Signal</keyword>
<evidence type="ECO:0000256" key="9">
    <source>
        <dbReference type="ARBA" id="ARBA00022679"/>
    </source>
</evidence>
<evidence type="ECO:0000256" key="18">
    <source>
        <dbReference type="ARBA" id="ARBA00049504"/>
    </source>
</evidence>
<comment type="function">
    <text evidence="14">Joins adenosylcobinamide-GDP and alpha-ribazole to generate adenosylcobalamin (Ado-cobalamin). Also synthesizes adenosylcobalamin 5'-phosphate from adenosylcobinamide-GDP and alpha-ribazole 5'-phosphate.</text>
</comment>
<evidence type="ECO:0000256" key="13">
    <source>
        <dbReference type="ARBA" id="ARBA00023136"/>
    </source>
</evidence>
<dbReference type="GO" id="GO:0051073">
    <property type="term" value="F:adenosylcobinamide-GDP ribazoletransferase activity"/>
    <property type="evidence" value="ECO:0007669"/>
    <property type="project" value="UniProtKB-EC"/>
</dbReference>
<evidence type="ECO:0000256" key="19">
    <source>
        <dbReference type="SAM" id="SignalP"/>
    </source>
</evidence>
<evidence type="ECO:0000313" key="20">
    <source>
        <dbReference type="EMBL" id="VFS49605.1"/>
    </source>
</evidence>
<evidence type="ECO:0000256" key="2">
    <source>
        <dbReference type="ARBA" id="ARBA00004651"/>
    </source>
</evidence>
<evidence type="ECO:0000256" key="4">
    <source>
        <dbReference type="ARBA" id="ARBA00010561"/>
    </source>
</evidence>
<evidence type="ECO:0000256" key="16">
    <source>
        <dbReference type="ARBA" id="ARBA00032853"/>
    </source>
</evidence>
<keyword evidence="10" id="KW-0812">Transmembrane</keyword>
<gene>
    <name evidence="20" type="ORF">NCTC12282_04038</name>
</gene>
<keyword evidence="13" id="KW-0472">Membrane</keyword>
<keyword evidence="8" id="KW-0169">Cobalamin biosynthesis</keyword>
<dbReference type="UniPathway" id="UPA00148">
    <property type="reaction ID" value="UER00238"/>
</dbReference>
<evidence type="ECO:0000256" key="12">
    <source>
        <dbReference type="ARBA" id="ARBA00022989"/>
    </source>
</evidence>
<keyword evidence="7" id="KW-1003">Cell membrane</keyword>
<dbReference type="EC" id="2.7.8.26" evidence="5"/>
<keyword evidence="11" id="KW-0460">Magnesium</keyword>
<evidence type="ECO:0000256" key="11">
    <source>
        <dbReference type="ARBA" id="ARBA00022842"/>
    </source>
</evidence>